<protein>
    <submittedName>
        <fullName evidence="2">Uncharacterized protein</fullName>
    </submittedName>
</protein>
<organism evidence="3">
    <name type="scientific">Selaginella moellendorffii</name>
    <name type="common">Spikemoss</name>
    <dbReference type="NCBI Taxonomy" id="88036"/>
    <lineage>
        <taxon>Eukaryota</taxon>
        <taxon>Viridiplantae</taxon>
        <taxon>Streptophyta</taxon>
        <taxon>Embryophyta</taxon>
        <taxon>Tracheophyta</taxon>
        <taxon>Lycopodiopsida</taxon>
        <taxon>Selaginellales</taxon>
        <taxon>Selaginellaceae</taxon>
        <taxon>Selaginella</taxon>
    </lineage>
</organism>
<keyword evidence="1" id="KW-0812">Transmembrane</keyword>
<evidence type="ECO:0000313" key="3">
    <source>
        <dbReference type="Proteomes" id="UP000001514"/>
    </source>
</evidence>
<evidence type="ECO:0000256" key="1">
    <source>
        <dbReference type="SAM" id="Phobius"/>
    </source>
</evidence>
<dbReference type="Proteomes" id="UP000001514">
    <property type="component" value="Unassembled WGS sequence"/>
</dbReference>
<evidence type="ECO:0000313" key="2">
    <source>
        <dbReference type="EMBL" id="EFJ37862.1"/>
    </source>
</evidence>
<keyword evidence="3" id="KW-1185">Reference proteome</keyword>
<name>D8QQU7_SELML</name>
<proteinExistence type="predicted"/>
<keyword evidence="1" id="KW-0472">Membrane</keyword>
<feature type="transmembrane region" description="Helical" evidence="1">
    <location>
        <begin position="162"/>
        <end position="184"/>
    </location>
</feature>
<sequence>MLLTGLRLIFFLSDESKQSPYGLGDQRDCRRVVVHGDSSKQRTSLLLCLTRFGEDCCSTRSDAGSLKLQSCRPRAYAPNTKSHAWLTGAGRTIFSEQLRWTHKSSPSERGNSHSLAKVCDDDVYHFLSYGELEEGPGVPAFLHGLKVLCNICRCCKISQEGGYSIVALCVCITILCSAFGPVYAYMEMLRENWTCAGTDGMQVFFKTWFYIGPRKPSFQSKLKRLSWLVGQGALPSEFPIVLSRACMAYSNGGKEEWVIRIEQQCSQSNQVINAAAFGPKSSLSPHFYPHVLYPKCKVVLEKLSVEF</sequence>
<dbReference type="KEGG" id="smo:SELMODRAFT_402497"/>
<accession>D8QQU7</accession>
<reference evidence="2 3" key="1">
    <citation type="journal article" date="2011" name="Science">
        <title>The Selaginella genome identifies genetic changes associated with the evolution of vascular plants.</title>
        <authorList>
            <person name="Banks J.A."/>
            <person name="Nishiyama T."/>
            <person name="Hasebe M."/>
            <person name="Bowman J.L."/>
            <person name="Gribskov M."/>
            <person name="dePamphilis C."/>
            <person name="Albert V.A."/>
            <person name="Aono N."/>
            <person name="Aoyama T."/>
            <person name="Ambrose B.A."/>
            <person name="Ashton N.W."/>
            <person name="Axtell M.J."/>
            <person name="Barker E."/>
            <person name="Barker M.S."/>
            <person name="Bennetzen J.L."/>
            <person name="Bonawitz N.D."/>
            <person name="Chapple C."/>
            <person name="Cheng C."/>
            <person name="Correa L.G."/>
            <person name="Dacre M."/>
            <person name="DeBarry J."/>
            <person name="Dreyer I."/>
            <person name="Elias M."/>
            <person name="Engstrom E.M."/>
            <person name="Estelle M."/>
            <person name="Feng L."/>
            <person name="Finet C."/>
            <person name="Floyd S.K."/>
            <person name="Frommer W.B."/>
            <person name="Fujita T."/>
            <person name="Gramzow L."/>
            <person name="Gutensohn M."/>
            <person name="Harholt J."/>
            <person name="Hattori M."/>
            <person name="Heyl A."/>
            <person name="Hirai T."/>
            <person name="Hiwatashi Y."/>
            <person name="Ishikawa M."/>
            <person name="Iwata M."/>
            <person name="Karol K.G."/>
            <person name="Koehler B."/>
            <person name="Kolukisaoglu U."/>
            <person name="Kubo M."/>
            <person name="Kurata T."/>
            <person name="Lalonde S."/>
            <person name="Li K."/>
            <person name="Li Y."/>
            <person name="Litt A."/>
            <person name="Lyons E."/>
            <person name="Manning G."/>
            <person name="Maruyama T."/>
            <person name="Michael T.P."/>
            <person name="Mikami K."/>
            <person name="Miyazaki S."/>
            <person name="Morinaga S."/>
            <person name="Murata T."/>
            <person name="Mueller-Roeber B."/>
            <person name="Nelson D.R."/>
            <person name="Obara M."/>
            <person name="Oguri Y."/>
            <person name="Olmstead R.G."/>
            <person name="Onodera N."/>
            <person name="Petersen B.L."/>
            <person name="Pils B."/>
            <person name="Prigge M."/>
            <person name="Rensing S.A."/>
            <person name="Riano-Pachon D.M."/>
            <person name="Roberts A.W."/>
            <person name="Sato Y."/>
            <person name="Scheller H.V."/>
            <person name="Schulz B."/>
            <person name="Schulz C."/>
            <person name="Shakirov E.V."/>
            <person name="Shibagaki N."/>
            <person name="Shinohara N."/>
            <person name="Shippen D.E."/>
            <person name="Soerensen I."/>
            <person name="Sotooka R."/>
            <person name="Sugimoto N."/>
            <person name="Sugita M."/>
            <person name="Sumikawa N."/>
            <person name="Tanurdzic M."/>
            <person name="Theissen G."/>
            <person name="Ulvskov P."/>
            <person name="Wakazuki S."/>
            <person name="Weng J.K."/>
            <person name="Willats W.W."/>
            <person name="Wipf D."/>
            <person name="Wolf P.G."/>
            <person name="Yang L."/>
            <person name="Zimmer A.D."/>
            <person name="Zhu Q."/>
            <person name="Mitros T."/>
            <person name="Hellsten U."/>
            <person name="Loque D."/>
            <person name="Otillar R."/>
            <person name="Salamov A."/>
            <person name="Schmutz J."/>
            <person name="Shapiro H."/>
            <person name="Lindquist E."/>
            <person name="Lucas S."/>
            <person name="Rokhsar D."/>
            <person name="Grigoriev I.V."/>
        </authorList>
    </citation>
    <scope>NUCLEOTIDE SEQUENCE [LARGE SCALE GENOMIC DNA]</scope>
</reference>
<dbReference type="Gramene" id="EFJ37862">
    <property type="protein sequence ID" value="EFJ37862"/>
    <property type="gene ID" value="SELMODRAFT_402497"/>
</dbReference>
<dbReference type="EMBL" id="GL377565">
    <property type="protein sequence ID" value="EFJ37862.1"/>
    <property type="molecule type" value="Genomic_DNA"/>
</dbReference>
<dbReference type="HOGENOM" id="CLU_907329_0_0_1"/>
<dbReference type="InParanoid" id="D8QQU7"/>
<dbReference type="AlphaFoldDB" id="D8QQU7"/>
<keyword evidence="1" id="KW-1133">Transmembrane helix</keyword>
<gene>
    <name evidence="2" type="ORF">SELMODRAFT_402497</name>
</gene>